<evidence type="ECO:0000313" key="3">
    <source>
        <dbReference type="Proteomes" id="UP001142489"/>
    </source>
</evidence>
<protein>
    <submittedName>
        <fullName evidence="2">Uncharacterized protein</fullName>
    </submittedName>
</protein>
<feature type="region of interest" description="Disordered" evidence="1">
    <location>
        <begin position="1"/>
        <end position="22"/>
    </location>
</feature>
<name>A0A9Q1B5Q4_9SAUR</name>
<reference evidence="2" key="1">
    <citation type="journal article" date="2023" name="DNA Res.">
        <title>Chromosome-level genome assembly of Phrynocephalus forsythii using third-generation DNA sequencing and Hi-C analysis.</title>
        <authorList>
            <person name="Qi Y."/>
            <person name="Zhao W."/>
            <person name="Zhao Y."/>
            <person name="Niu C."/>
            <person name="Cao S."/>
            <person name="Zhang Y."/>
        </authorList>
    </citation>
    <scope>NUCLEOTIDE SEQUENCE</scope>
    <source>
        <tissue evidence="2">Muscle</tissue>
    </source>
</reference>
<gene>
    <name evidence="2" type="ORF">JRQ81_011304</name>
</gene>
<dbReference type="AlphaFoldDB" id="A0A9Q1B5Q4"/>
<evidence type="ECO:0000313" key="2">
    <source>
        <dbReference type="EMBL" id="KAJ7338330.1"/>
    </source>
</evidence>
<evidence type="ECO:0000256" key="1">
    <source>
        <dbReference type="SAM" id="MobiDB-lite"/>
    </source>
</evidence>
<proteinExistence type="predicted"/>
<organism evidence="2 3">
    <name type="scientific">Phrynocephalus forsythii</name>
    <dbReference type="NCBI Taxonomy" id="171643"/>
    <lineage>
        <taxon>Eukaryota</taxon>
        <taxon>Metazoa</taxon>
        <taxon>Chordata</taxon>
        <taxon>Craniata</taxon>
        <taxon>Vertebrata</taxon>
        <taxon>Euteleostomi</taxon>
        <taxon>Lepidosauria</taxon>
        <taxon>Squamata</taxon>
        <taxon>Bifurcata</taxon>
        <taxon>Unidentata</taxon>
        <taxon>Episquamata</taxon>
        <taxon>Toxicofera</taxon>
        <taxon>Iguania</taxon>
        <taxon>Acrodonta</taxon>
        <taxon>Agamidae</taxon>
        <taxon>Agaminae</taxon>
        <taxon>Phrynocephalus</taxon>
    </lineage>
</organism>
<dbReference type="EMBL" id="JAPFRF010000003">
    <property type="protein sequence ID" value="KAJ7338330.1"/>
    <property type="molecule type" value="Genomic_DNA"/>
</dbReference>
<keyword evidence="3" id="KW-1185">Reference proteome</keyword>
<sequence>MTHGIELRIPPLTGKASSQPPLMNPSTILSKSGEPSRPFHLRAHHRNLPSVLPLIRGVGATLPLSLALTTSSATPTTRSPPKDMYGLITRDGAVSPDFFSDYHLQNGDLVGQHPFSNSVAIDGFGQPVGIPSRPTTAYGYRPDEPYYYSFGAR</sequence>
<dbReference type="Proteomes" id="UP001142489">
    <property type="component" value="Unassembled WGS sequence"/>
</dbReference>
<dbReference type="OrthoDB" id="10265679at2759"/>
<comment type="caution">
    <text evidence="2">The sequence shown here is derived from an EMBL/GenBank/DDBJ whole genome shotgun (WGS) entry which is preliminary data.</text>
</comment>
<accession>A0A9Q1B5Q4</accession>